<dbReference type="PANTHER" id="PTHR45722:SF2">
    <property type="entry name" value="LARGE RIBOSOMAL SUBUNIT PROTEIN UL29-RELATED"/>
    <property type="match status" value="1"/>
</dbReference>
<dbReference type="SUPFAM" id="SSF46561">
    <property type="entry name" value="Ribosomal protein L29 (L29p)"/>
    <property type="match status" value="1"/>
</dbReference>
<dbReference type="GO" id="GO:0000463">
    <property type="term" value="P:maturation of LSU-rRNA from tricistronic rRNA transcript (SSU-rRNA, 5.8S rRNA, LSU-rRNA)"/>
    <property type="evidence" value="ECO:0007669"/>
    <property type="project" value="InterPro"/>
</dbReference>
<dbReference type="Gene3D" id="1.10.287.310">
    <property type="match status" value="1"/>
</dbReference>
<dbReference type="InParanoid" id="A0A1D3D549"/>
<dbReference type="Proteomes" id="UP000095192">
    <property type="component" value="Unassembled WGS sequence"/>
</dbReference>
<keyword evidence="3" id="KW-0687">Ribonucleoprotein</keyword>
<keyword evidence="5" id="KW-1185">Reference proteome</keyword>
<reference evidence="4 5" key="1">
    <citation type="journal article" date="2016" name="BMC Genomics">
        <title>Comparative genomics reveals Cyclospora cayetanensis possesses coccidia-like metabolism and invasion components but unique surface antigens.</title>
        <authorList>
            <person name="Liu S."/>
            <person name="Wang L."/>
            <person name="Zheng H."/>
            <person name="Xu Z."/>
            <person name="Roellig D.M."/>
            <person name="Li N."/>
            <person name="Frace M.A."/>
            <person name="Tang K."/>
            <person name="Arrowood M.J."/>
            <person name="Moss D.M."/>
            <person name="Zhang L."/>
            <person name="Feng Y."/>
            <person name="Xiao L."/>
        </authorList>
    </citation>
    <scope>NUCLEOTIDE SEQUENCE [LARGE SCALE GENOMIC DNA]</scope>
    <source>
        <strain evidence="4 5">CHN_HEN01</strain>
    </source>
</reference>
<evidence type="ECO:0000313" key="4">
    <source>
        <dbReference type="EMBL" id="OEH78565.1"/>
    </source>
</evidence>
<evidence type="ECO:0000256" key="1">
    <source>
        <dbReference type="ARBA" id="ARBA00009254"/>
    </source>
</evidence>
<dbReference type="EMBL" id="JROU02000691">
    <property type="protein sequence ID" value="OEH78565.1"/>
    <property type="molecule type" value="Genomic_DNA"/>
</dbReference>
<dbReference type="CDD" id="cd00427">
    <property type="entry name" value="Ribosomal_L29_HIP"/>
    <property type="match status" value="1"/>
</dbReference>
<dbReference type="GO" id="GO:0006412">
    <property type="term" value="P:translation"/>
    <property type="evidence" value="ECO:0007669"/>
    <property type="project" value="InterPro"/>
</dbReference>
<dbReference type="VEuPathDB" id="ToxoDB:LOC34617357"/>
<dbReference type="GO" id="GO:0003729">
    <property type="term" value="F:mRNA binding"/>
    <property type="evidence" value="ECO:0007669"/>
    <property type="project" value="TreeGrafter"/>
</dbReference>
<dbReference type="VEuPathDB" id="ToxoDB:cyc_00138"/>
<accession>A0A1D3D549</accession>
<evidence type="ECO:0000256" key="3">
    <source>
        <dbReference type="ARBA" id="ARBA00023274"/>
    </source>
</evidence>
<proteinExistence type="inferred from homology"/>
<comment type="caution">
    <text evidence="4">The sequence shown here is derived from an EMBL/GenBank/DDBJ whole genome shotgun (WGS) entry which is preliminary data.</text>
</comment>
<dbReference type="AlphaFoldDB" id="A0A1D3D549"/>
<organism evidence="4 5">
    <name type="scientific">Cyclospora cayetanensis</name>
    <dbReference type="NCBI Taxonomy" id="88456"/>
    <lineage>
        <taxon>Eukaryota</taxon>
        <taxon>Sar</taxon>
        <taxon>Alveolata</taxon>
        <taxon>Apicomplexa</taxon>
        <taxon>Conoidasida</taxon>
        <taxon>Coccidia</taxon>
        <taxon>Eucoccidiorida</taxon>
        <taxon>Eimeriorina</taxon>
        <taxon>Eimeriidae</taxon>
        <taxon>Cyclospora</taxon>
    </lineage>
</organism>
<comment type="similarity">
    <text evidence="1">Belongs to the universal ribosomal protein uL29 family.</text>
</comment>
<dbReference type="InterPro" id="IPR001854">
    <property type="entry name" value="Ribosomal_uL29"/>
</dbReference>
<evidence type="ECO:0000313" key="5">
    <source>
        <dbReference type="Proteomes" id="UP000095192"/>
    </source>
</evidence>
<dbReference type="GO" id="GO:0003735">
    <property type="term" value="F:structural constituent of ribosome"/>
    <property type="evidence" value="ECO:0007669"/>
    <property type="project" value="InterPro"/>
</dbReference>
<sequence>MLAHGVHFFLKFHVGITAYELRQKAPKDLQKQLEDLKKELSQLRVSKGAGGVASKLVKITKVRKAIARVLTVYNHKRRDEAKQFFKGNKHKPKDLRLKKTRAIRQRLDLSQRRKMTVRLKVICNGNRRHPRFQAHVYPRASSTVLSP</sequence>
<dbReference type="InterPro" id="IPR036049">
    <property type="entry name" value="Ribosomal_uL29_sf"/>
</dbReference>
<name>A0A1D3D549_9EIME</name>
<keyword evidence="2 4" id="KW-0689">Ribosomal protein</keyword>
<dbReference type="FunFam" id="1.10.287.310:FF:000002">
    <property type="entry name" value="60S ribosomal protein L35"/>
    <property type="match status" value="1"/>
</dbReference>
<dbReference type="InterPro" id="IPR045059">
    <property type="entry name" value="Ribosomal_uL29_euk"/>
</dbReference>
<protein>
    <submittedName>
        <fullName evidence="4">Ribosomal protein</fullName>
    </submittedName>
</protein>
<dbReference type="Gene3D" id="6.10.250.3450">
    <property type="match status" value="1"/>
</dbReference>
<gene>
    <name evidence="4" type="ORF">cyc_00138</name>
</gene>
<evidence type="ECO:0000256" key="2">
    <source>
        <dbReference type="ARBA" id="ARBA00022980"/>
    </source>
</evidence>
<dbReference type="FunCoup" id="A0A1D3D549">
    <property type="interactions" value="333"/>
</dbReference>
<dbReference type="PANTHER" id="PTHR45722">
    <property type="entry name" value="60S RIBOSOMAL PROTEIN L35"/>
    <property type="match status" value="1"/>
</dbReference>
<dbReference type="HAMAP" id="MF_00374">
    <property type="entry name" value="Ribosomal_uL29"/>
    <property type="match status" value="1"/>
</dbReference>
<dbReference type="GO" id="GO:0022625">
    <property type="term" value="C:cytosolic large ribosomal subunit"/>
    <property type="evidence" value="ECO:0007669"/>
    <property type="project" value="InterPro"/>
</dbReference>
<dbReference type="NCBIfam" id="TIGR00012">
    <property type="entry name" value="L29"/>
    <property type="match status" value="1"/>
</dbReference>
<dbReference type="Pfam" id="PF00831">
    <property type="entry name" value="Ribosomal_L29"/>
    <property type="match status" value="1"/>
</dbReference>